<feature type="region of interest" description="Disordered" evidence="1">
    <location>
        <begin position="1"/>
        <end position="52"/>
    </location>
</feature>
<name>A0A2S2R6E5_9HEMI</name>
<evidence type="ECO:0000313" key="3">
    <source>
        <dbReference type="EMBL" id="MBY85581.1"/>
    </source>
</evidence>
<keyword evidence="2" id="KW-0472">Membrane</keyword>
<feature type="transmembrane region" description="Helical" evidence="2">
    <location>
        <begin position="122"/>
        <end position="140"/>
    </location>
</feature>
<proteinExistence type="predicted"/>
<keyword evidence="2" id="KW-0812">Transmembrane</keyword>
<sequence>MMMMMTAHRPIGTSIRGGAETSTTQGRTKDNAHGRHVDDDRNKENGTLGIKERRHVDHAKKNVTHDGVHNSFASWLTTYTGQNDKMLHRPSTLGRNTIKMPEISAAKNTEDNRYRAVHNGRTMMIIWFLVYSFINSLIGYRHRLSKFRMK</sequence>
<gene>
    <name evidence="3" type="ORF">g.2379</name>
</gene>
<dbReference type="EMBL" id="GGMS01016378">
    <property type="protein sequence ID" value="MBY85581.1"/>
    <property type="molecule type" value="Transcribed_RNA"/>
</dbReference>
<keyword evidence="2" id="KW-1133">Transmembrane helix</keyword>
<reference evidence="3" key="1">
    <citation type="submission" date="2018-04" db="EMBL/GenBank/DDBJ databases">
        <title>Transcriptome assembly of Sipha flava.</title>
        <authorList>
            <person name="Scully E.D."/>
            <person name="Geib S.M."/>
            <person name="Palmer N.A."/>
            <person name="Koch K."/>
            <person name="Bradshaw J."/>
            <person name="Heng-Moss T."/>
            <person name="Sarath G."/>
        </authorList>
    </citation>
    <scope>NUCLEOTIDE SEQUENCE</scope>
</reference>
<evidence type="ECO:0000256" key="2">
    <source>
        <dbReference type="SAM" id="Phobius"/>
    </source>
</evidence>
<organism evidence="3">
    <name type="scientific">Sipha flava</name>
    <name type="common">yellow sugarcane aphid</name>
    <dbReference type="NCBI Taxonomy" id="143950"/>
    <lineage>
        <taxon>Eukaryota</taxon>
        <taxon>Metazoa</taxon>
        <taxon>Ecdysozoa</taxon>
        <taxon>Arthropoda</taxon>
        <taxon>Hexapoda</taxon>
        <taxon>Insecta</taxon>
        <taxon>Pterygota</taxon>
        <taxon>Neoptera</taxon>
        <taxon>Paraneoptera</taxon>
        <taxon>Hemiptera</taxon>
        <taxon>Sternorrhyncha</taxon>
        <taxon>Aphidomorpha</taxon>
        <taxon>Aphidoidea</taxon>
        <taxon>Aphididae</taxon>
        <taxon>Sipha</taxon>
    </lineage>
</organism>
<feature type="compositionally biased region" description="Basic and acidic residues" evidence="1">
    <location>
        <begin position="27"/>
        <end position="52"/>
    </location>
</feature>
<dbReference type="AlphaFoldDB" id="A0A2S2R6E5"/>
<evidence type="ECO:0000256" key="1">
    <source>
        <dbReference type="SAM" id="MobiDB-lite"/>
    </source>
</evidence>
<accession>A0A2S2R6E5</accession>
<protein>
    <submittedName>
        <fullName evidence="3">Uncharacterized protein</fullName>
    </submittedName>
</protein>